<dbReference type="Proteomes" id="UP000263489">
    <property type="component" value="Unassembled WGS sequence"/>
</dbReference>
<evidence type="ECO:0000313" key="1">
    <source>
        <dbReference type="EMBL" id="HBC34384.1"/>
    </source>
</evidence>
<name>A0A352ISF1_9GAMM</name>
<feature type="non-terminal residue" evidence="1">
    <location>
        <position position="32"/>
    </location>
</feature>
<evidence type="ECO:0000313" key="2">
    <source>
        <dbReference type="Proteomes" id="UP000263489"/>
    </source>
</evidence>
<reference evidence="1 2" key="1">
    <citation type="journal article" date="2018" name="Nat. Biotechnol.">
        <title>A standardized bacterial taxonomy based on genome phylogeny substantially revises the tree of life.</title>
        <authorList>
            <person name="Parks D.H."/>
            <person name="Chuvochina M."/>
            <person name="Waite D.W."/>
            <person name="Rinke C."/>
            <person name="Skarshewski A."/>
            <person name="Chaumeil P.A."/>
            <person name="Hugenholtz P."/>
        </authorList>
    </citation>
    <scope>NUCLEOTIDE SEQUENCE [LARGE SCALE GENOMIC DNA]</scope>
    <source>
        <strain evidence="1">UBA9380</strain>
    </source>
</reference>
<protein>
    <submittedName>
        <fullName evidence="1">3'(2'),5'-bisphosphate nucleotidase CysQ</fullName>
    </submittedName>
</protein>
<organism evidence="1 2">
    <name type="scientific">Marinobacter adhaerens</name>
    <dbReference type="NCBI Taxonomy" id="1033846"/>
    <lineage>
        <taxon>Bacteria</taxon>
        <taxon>Pseudomonadati</taxon>
        <taxon>Pseudomonadota</taxon>
        <taxon>Gammaproteobacteria</taxon>
        <taxon>Pseudomonadales</taxon>
        <taxon>Marinobacteraceae</taxon>
        <taxon>Marinobacter</taxon>
    </lineage>
</organism>
<comment type="caution">
    <text evidence="1">The sequence shown here is derived from an EMBL/GenBank/DDBJ whole genome shotgun (WGS) entry which is preliminary data.</text>
</comment>
<dbReference type="AlphaFoldDB" id="A0A352ISF1"/>
<dbReference type="EMBL" id="DNNA01000142">
    <property type="protein sequence ID" value="HBC34384.1"/>
    <property type="molecule type" value="Genomic_DNA"/>
</dbReference>
<accession>A0A352ISF1</accession>
<proteinExistence type="predicted"/>
<gene>
    <name evidence="1" type="ORF">DC045_08720</name>
</gene>
<sequence>MHYSSILTDVIKVADEASEKVLHIYQSDFKVS</sequence>